<dbReference type="Proteomes" id="UP000198924">
    <property type="component" value="Unassembled WGS sequence"/>
</dbReference>
<dbReference type="GO" id="GO:0003723">
    <property type="term" value="F:RNA binding"/>
    <property type="evidence" value="ECO:0007669"/>
    <property type="project" value="InterPro"/>
</dbReference>
<keyword evidence="2" id="KW-1185">Reference proteome</keyword>
<dbReference type="EMBL" id="FOSH01000001">
    <property type="protein sequence ID" value="SFJ75122.1"/>
    <property type="molecule type" value="Genomic_DNA"/>
</dbReference>
<dbReference type="GO" id="GO:0110001">
    <property type="term" value="C:toxin-antitoxin complex"/>
    <property type="evidence" value="ECO:0007669"/>
    <property type="project" value="InterPro"/>
</dbReference>
<dbReference type="InterPro" id="IPR018669">
    <property type="entry name" value="Toxin_HigB"/>
</dbReference>
<dbReference type="OrthoDB" id="9799912at2"/>
<proteinExistence type="predicted"/>
<reference evidence="2" key="1">
    <citation type="submission" date="2016-10" db="EMBL/GenBank/DDBJ databases">
        <authorList>
            <person name="Varghese N."/>
            <person name="Submissions S."/>
        </authorList>
    </citation>
    <scope>NUCLEOTIDE SEQUENCE [LARGE SCALE GENOMIC DNA]</scope>
    <source>
        <strain evidence="2">DSM 11578</strain>
    </source>
</reference>
<accession>A0A1I3TWV6</accession>
<protein>
    <submittedName>
        <fullName evidence="1">mRNA interferase HigB</fullName>
    </submittedName>
</protein>
<dbReference type="AlphaFoldDB" id="A0A1I3TWV6"/>
<organism evidence="1 2">
    <name type="scientific">Methylophaga sulfidovorans</name>
    <dbReference type="NCBI Taxonomy" id="45496"/>
    <lineage>
        <taxon>Bacteria</taxon>
        <taxon>Pseudomonadati</taxon>
        <taxon>Pseudomonadota</taxon>
        <taxon>Gammaproteobacteria</taxon>
        <taxon>Thiotrichales</taxon>
        <taxon>Piscirickettsiaceae</taxon>
        <taxon>Methylophaga</taxon>
    </lineage>
</organism>
<dbReference type="RefSeq" id="WP_091711203.1">
    <property type="nucleotide sequence ID" value="NZ_FOSH01000001.1"/>
</dbReference>
<name>A0A1I3TWV6_9GAMM</name>
<sequence length="101" mass="11779">MRIIALSTLKTFWEDSPEYIDAKEPTLAWYRHALNADWGAPADVKQDFRNASILKDGRVVFNIAGNKYRLVVWINYAYKVVYIRFIGSHAQYEKFVGNEFS</sequence>
<dbReference type="Pfam" id="PF09907">
    <property type="entry name" value="HigB_toxin"/>
    <property type="match status" value="1"/>
</dbReference>
<evidence type="ECO:0000313" key="1">
    <source>
        <dbReference type="EMBL" id="SFJ75122.1"/>
    </source>
</evidence>
<dbReference type="GO" id="GO:0004519">
    <property type="term" value="F:endonuclease activity"/>
    <property type="evidence" value="ECO:0007669"/>
    <property type="project" value="InterPro"/>
</dbReference>
<gene>
    <name evidence="1" type="ORF">SAMN04488079_10164</name>
</gene>
<dbReference type="STRING" id="45496.SAMN04488079_10164"/>
<evidence type="ECO:0000313" key="2">
    <source>
        <dbReference type="Proteomes" id="UP000198924"/>
    </source>
</evidence>